<reference evidence="1 2" key="1">
    <citation type="journal article" date="2015" name="MBio">
        <title>Enzymatic Degradation of Phenazines Can Generate Energy and Protect Sensitive Organisms from Toxicity.</title>
        <authorList>
            <person name="Costa K.C."/>
            <person name="Bergkessel M."/>
            <person name="Saunders S."/>
            <person name="Korlach J."/>
            <person name="Newman D.K."/>
        </authorList>
    </citation>
    <scope>NUCLEOTIDE SEQUENCE [LARGE SCALE GENOMIC DNA]</scope>
    <source>
        <strain evidence="1 2">CT6</strain>
    </source>
</reference>
<organism evidence="1 2">
    <name type="scientific">Mycolicibacterium fortuitum</name>
    <name type="common">Mycobacterium fortuitum</name>
    <dbReference type="NCBI Taxonomy" id="1766"/>
    <lineage>
        <taxon>Bacteria</taxon>
        <taxon>Bacillati</taxon>
        <taxon>Actinomycetota</taxon>
        <taxon>Actinomycetes</taxon>
        <taxon>Mycobacteriales</taxon>
        <taxon>Mycobacteriaceae</taxon>
        <taxon>Mycolicibacterium</taxon>
    </lineage>
</organism>
<evidence type="ECO:0000313" key="1">
    <source>
        <dbReference type="EMBL" id="ALI28376.1"/>
    </source>
</evidence>
<protein>
    <recommendedName>
        <fullName evidence="3">Tail terminator</fullName>
    </recommendedName>
</protein>
<name>A0A0N9YFE4_MYCFO</name>
<evidence type="ECO:0008006" key="3">
    <source>
        <dbReference type="Google" id="ProtNLM"/>
    </source>
</evidence>
<accession>A0A0N9YFE4</accession>
<keyword evidence="2" id="KW-1185">Reference proteome</keyword>
<dbReference type="AlphaFoldDB" id="A0A0N9YFE4"/>
<dbReference type="KEGG" id="mft:XA26_45760"/>
<gene>
    <name evidence="1" type="ORF">XA26_45760</name>
</gene>
<evidence type="ECO:0000313" key="2">
    <source>
        <dbReference type="Proteomes" id="UP000057134"/>
    </source>
</evidence>
<dbReference type="STRING" id="1766.XA26_45760"/>
<dbReference type="RefSeq" id="WP_054603045.1">
    <property type="nucleotide sequence ID" value="NZ_CP011269.1"/>
</dbReference>
<proteinExistence type="predicted"/>
<dbReference type="EMBL" id="CP011269">
    <property type="protein sequence ID" value="ALI28376.1"/>
    <property type="molecule type" value="Genomic_DNA"/>
</dbReference>
<dbReference type="Proteomes" id="UP000057134">
    <property type="component" value="Chromosome"/>
</dbReference>
<sequence length="132" mass="14566">MPRPQDVVLPILRSAVGDRFAKIGSWTEDVDYRQFPLLNLRRIGGIRYRPGPRQLSLPLLELSVYGTAGLTSTEQLYEDVLEALYAAVRNQTPTDAGYLHSIAETVGATQVASPFQGSWLVRGTVRLGIRPA</sequence>
<dbReference type="PATRIC" id="fig|1766.6.peg.4547"/>